<feature type="domain" description="Ubiquitin-like" evidence="1">
    <location>
        <begin position="37"/>
        <end position="92"/>
    </location>
</feature>
<organism evidence="2 3">
    <name type="scientific">Periophthalmus magnuspinnatus</name>
    <dbReference type="NCBI Taxonomy" id="409849"/>
    <lineage>
        <taxon>Eukaryota</taxon>
        <taxon>Metazoa</taxon>
        <taxon>Chordata</taxon>
        <taxon>Craniata</taxon>
        <taxon>Vertebrata</taxon>
        <taxon>Euteleostomi</taxon>
        <taxon>Actinopterygii</taxon>
        <taxon>Neopterygii</taxon>
        <taxon>Teleostei</taxon>
        <taxon>Neoteleostei</taxon>
        <taxon>Acanthomorphata</taxon>
        <taxon>Gobiaria</taxon>
        <taxon>Gobiiformes</taxon>
        <taxon>Gobioidei</taxon>
        <taxon>Gobiidae</taxon>
        <taxon>Oxudercinae</taxon>
        <taxon>Periophthalmus</taxon>
    </lineage>
</organism>
<dbReference type="Gene3D" id="3.10.20.90">
    <property type="entry name" value="Phosphatidylinositol 3-kinase Catalytic Subunit, Chain A, domain 1"/>
    <property type="match status" value="1"/>
</dbReference>
<sequence>MSACRWLTDKIPFTCLKLGKSAIVDVCQTEEQFRSLTVRDLKTKIRQQLDWTSDYDFRLIFQCETLEDDHLLSHYGIRHLSTIQAVLILLGGER</sequence>
<evidence type="ECO:0000259" key="1">
    <source>
        <dbReference type="PROSITE" id="PS50053"/>
    </source>
</evidence>
<protein>
    <recommendedName>
        <fullName evidence="1">Ubiquitin-like domain-containing protein</fullName>
    </recommendedName>
</protein>
<accession>A0A3B3Z8I8</accession>
<dbReference type="SUPFAM" id="SSF54236">
    <property type="entry name" value="Ubiquitin-like"/>
    <property type="match status" value="1"/>
</dbReference>
<dbReference type="CDD" id="cd17039">
    <property type="entry name" value="Ubl_ubiquitin_like"/>
    <property type="match status" value="1"/>
</dbReference>
<reference evidence="2" key="2">
    <citation type="submission" date="2025-09" db="UniProtKB">
        <authorList>
            <consortium name="Ensembl"/>
        </authorList>
    </citation>
    <scope>IDENTIFICATION</scope>
</reference>
<evidence type="ECO:0000313" key="3">
    <source>
        <dbReference type="Proteomes" id="UP000261520"/>
    </source>
</evidence>
<dbReference type="Proteomes" id="UP000261520">
    <property type="component" value="Unplaced"/>
</dbReference>
<dbReference type="Pfam" id="PF00240">
    <property type="entry name" value="ubiquitin"/>
    <property type="match status" value="1"/>
</dbReference>
<proteinExistence type="predicted"/>
<dbReference type="AlphaFoldDB" id="A0A3B3Z8I8"/>
<dbReference type="Ensembl" id="ENSPMGT00000000906.1">
    <property type="protein sequence ID" value="ENSPMGP00000000859.1"/>
    <property type="gene ID" value="ENSPMGG00000000794.1"/>
</dbReference>
<name>A0A3B3Z8I8_9GOBI</name>
<dbReference type="PROSITE" id="PS50053">
    <property type="entry name" value="UBIQUITIN_2"/>
    <property type="match status" value="1"/>
</dbReference>
<reference evidence="2" key="1">
    <citation type="submission" date="2025-08" db="UniProtKB">
        <authorList>
            <consortium name="Ensembl"/>
        </authorList>
    </citation>
    <scope>IDENTIFICATION</scope>
</reference>
<dbReference type="InterPro" id="IPR029071">
    <property type="entry name" value="Ubiquitin-like_domsf"/>
</dbReference>
<keyword evidence="3" id="KW-1185">Reference proteome</keyword>
<dbReference type="InterPro" id="IPR000626">
    <property type="entry name" value="Ubiquitin-like_dom"/>
</dbReference>
<evidence type="ECO:0000313" key="2">
    <source>
        <dbReference type="Ensembl" id="ENSPMGP00000000859.1"/>
    </source>
</evidence>